<keyword evidence="3 6" id="KW-0812">Transmembrane</keyword>
<evidence type="ECO:0000313" key="9">
    <source>
        <dbReference type="Proteomes" id="UP000595362"/>
    </source>
</evidence>
<feature type="transmembrane region" description="Helical" evidence="6">
    <location>
        <begin position="240"/>
        <end position="259"/>
    </location>
</feature>
<keyword evidence="2" id="KW-1003">Cell membrane</keyword>
<feature type="transmembrane region" description="Helical" evidence="6">
    <location>
        <begin position="121"/>
        <end position="138"/>
    </location>
</feature>
<dbReference type="PANTHER" id="PTHR42920">
    <property type="entry name" value="OS03G0707200 PROTEIN-RELATED"/>
    <property type="match status" value="1"/>
</dbReference>
<keyword evidence="5 6" id="KW-0472">Membrane</keyword>
<feature type="transmembrane region" description="Helical" evidence="6">
    <location>
        <begin position="93"/>
        <end position="114"/>
    </location>
</feature>
<evidence type="ECO:0000256" key="3">
    <source>
        <dbReference type="ARBA" id="ARBA00022692"/>
    </source>
</evidence>
<accession>A0A7T5UIA3</accession>
<feature type="transmembrane region" description="Helical" evidence="6">
    <location>
        <begin position="33"/>
        <end position="53"/>
    </location>
</feature>
<feature type="transmembrane region" description="Helical" evidence="6">
    <location>
        <begin position="65"/>
        <end position="87"/>
    </location>
</feature>
<dbReference type="SUPFAM" id="SSF103481">
    <property type="entry name" value="Multidrug resistance efflux transporter EmrE"/>
    <property type="match status" value="2"/>
</dbReference>
<evidence type="ECO:0000313" key="8">
    <source>
        <dbReference type="EMBL" id="QQG36468.1"/>
    </source>
</evidence>
<evidence type="ECO:0000256" key="4">
    <source>
        <dbReference type="ARBA" id="ARBA00022989"/>
    </source>
</evidence>
<proteinExistence type="predicted"/>
<evidence type="ECO:0000259" key="7">
    <source>
        <dbReference type="Pfam" id="PF00892"/>
    </source>
</evidence>
<dbReference type="Pfam" id="PF00892">
    <property type="entry name" value="EamA"/>
    <property type="match status" value="2"/>
</dbReference>
<evidence type="ECO:0000256" key="6">
    <source>
        <dbReference type="SAM" id="Phobius"/>
    </source>
</evidence>
<comment type="subcellular location">
    <subcellularLocation>
        <location evidence="1">Cell membrane</location>
        <topology evidence="1">Multi-pass membrane protein</topology>
    </subcellularLocation>
</comment>
<feature type="transmembrane region" description="Helical" evidence="6">
    <location>
        <begin position="265"/>
        <end position="287"/>
    </location>
</feature>
<feature type="transmembrane region" description="Helical" evidence="6">
    <location>
        <begin position="150"/>
        <end position="170"/>
    </location>
</feature>
<feature type="transmembrane region" description="Helical" evidence="6">
    <location>
        <begin position="210"/>
        <end position="228"/>
    </location>
</feature>
<dbReference type="InterPro" id="IPR037185">
    <property type="entry name" value="EmrE-like"/>
</dbReference>
<evidence type="ECO:0000256" key="1">
    <source>
        <dbReference type="ARBA" id="ARBA00004651"/>
    </source>
</evidence>
<sequence length="297" mass="31490">MTRLQADCLLLITAIIWGTAFVAQKTGMNGLGALGFVGVRFSLSLAVIMPFVLMERSKAPALPSGWWKGCVALSIFFIGGVVLQQIGISHTSVTNAGFLTGMGVVFVPFIAWVLFRRRPSWTVIPTCLIAVMGLWFLNGGSLARIGWGDGLVLMCSVFFAAQVALMGFLLGRIKRPLLFSAIQYAACALAGLSLALHYEGITWQALLDNIGPLFYAGAVSGGIAYTLQAVAQQHTPPADAAIIMSGEALFAALAGAFILGDRLGVMGWLGCALILLAMLLVEAGSLYTARRKVSETK</sequence>
<evidence type="ECO:0000256" key="5">
    <source>
        <dbReference type="ARBA" id="ARBA00023136"/>
    </source>
</evidence>
<dbReference type="AlphaFoldDB" id="A0A7T5UIA3"/>
<dbReference type="EMBL" id="CP066681">
    <property type="protein sequence ID" value="QQG36468.1"/>
    <property type="molecule type" value="Genomic_DNA"/>
</dbReference>
<dbReference type="PANTHER" id="PTHR42920:SF5">
    <property type="entry name" value="EAMA DOMAIN-CONTAINING PROTEIN"/>
    <property type="match status" value="1"/>
</dbReference>
<name>A0A7T5UIA3_9BACT</name>
<gene>
    <name evidence="8" type="ORF">HYS17_01355</name>
</gene>
<dbReference type="GO" id="GO:0005886">
    <property type="term" value="C:plasma membrane"/>
    <property type="evidence" value="ECO:0007669"/>
    <property type="project" value="UniProtKB-SubCell"/>
</dbReference>
<dbReference type="InterPro" id="IPR000620">
    <property type="entry name" value="EamA_dom"/>
</dbReference>
<evidence type="ECO:0000256" key="2">
    <source>
        <dbReference type="ARBA" id="ARBA00022475"/>
    </source>
</evidence>
<protein>
    <submittedName>
        <fullName evidence="8">DMT family transporter</fullName>
    </submittedName>
</protein>
<feature type="domain" description="EamA" evidence="7">
    <location>
        <begin position="6"/>
        <end position="138"/>
    </location>
</feature>
<dbReference type="InterPro" id="IPR051258">
    <property type="entry name" value="Diverse_Substrate_Transporter"/>
</dbReference>
<feature type="transmembrane region" description="Helical" evidence="6">
    <location>
        <begin position="177"/>
        <end position="198"/>
    </location>
</feature>
<organism evidence="8 9">
    <name type="scientific">Micavibrio aeruginosavorus</name>
    <dbReference type="NCBI Taxonomy" id="349221"/>
    <lineage>
        <taxon>Bacteria</taxon>
        <taxon>Pseudomonadati</taxon>
        <taxon>Bdellovibrionota</taxon>
        <taxon>Bdellovibrionia</taxon>
        <taxon>Bdellovibrionales</taxon>
        <taxon>Pseudobdellovibrionaceae</taxon>
        <taxon>Micavibrio</taxon>
    </lineage>
</organism>
<dbReference type="Proteomes" id="UP000595362">
    <property type="component" value="Chromosome"/>
</dbReference>
<reference evidence="8 9" key="1">
    <citation type="submission" date="2020-07" db="EMBL/GenBank/DDBJ databases">
        <title>Huge and variable diversity of episymbiotic CPR bacteria and DPANN archaea in groundwater ecosystems.</title>
        <authorList>
            <person name="He C.Y."/>
            <person name="Keren R."/>
            <person name="Whittaker M."/>
            <person name="Farag I.F."/>
            <person name="Doudna J."/>
            <person name="Cate J.H.D."/>
            <person name="Banfield J.F."/>
        </authorList>
    </citation>
    <scope>NUCLEOTIDE SEQUENCE [LARGE SCALE GENOMIC DNA]</scope>
    <source>
        <strain evidence="8">NC_groundwater_70_Ag_B-0.1um_54_66</strain>
    </source>
</reference>
<dbReference type="Gene3D" id="1.10.3730.20">
    <property type="match status" value="1"/>
</dbReference>
<feature type="domain" description="EamA" evidence="7">
    <location>
        <begin position="147"/>
        <end position="281"/>
    </location>
</feature>
<keyword evidence="4 6" id="KW-1133">Transmembrane helix</keyword>